<comment type="caution">
    <text evidence="3">The sequence shown here is derived from an EMBL/GenBank/DDBJ whole genome shotgun (WGS) entry which is preliminary data.</text>
</comment>
<feature type="coiled-coil region" evidence="1">
    <location>
        <begin position="769"/>
        <end position="796"/>
    </location>
</feature>
<dbReference type="Gene3D" id="2.40.50.140">
    <property type="entry name" value="Nucleic acid-binding proteins"/>
    <property type="match status" value="1"/>
</dbReference>
<dbReference type="Pfam" id="PF13289">
    <property type="entry name" value="SIR2_2"/>
    <property type="match status" value="1"/>
</dbReference>
<dbReference type="InterPro" id="IPR011990">
    <property type="entry name" value="TPR-like_helical_dom_sf"/>
</dbReference>
<dbReference type="EMBL" id="WIVV01000107">
    <property type="protein sequence ID" value="MQU44663.1"/>
    <property type="molecule type" value="Genomic_DNA"/>
</dbReference>
<dbReference type="Pfam" id="PF25199">
    <property type="entry name" value="nSTAND_NTPase5"/>
    <property type="match status" value="1"/>
</dbReference>
<dbReference type="InterPro" id="IPR027417">
    <property type="entry name" value="P-loop_NTPase"/>
</dbReference>
<dbReference type="SUPFAM" id="SSF52540">
    <property type="entry name" value="P-loop containing nucleoside triphosphate hydrolases"/>
    <property type="match status" value="1"/>
</dbReference>
<dbReference type="Gene3D" id="1.25.40.10">
    <property type="entry name" value="Tetratricopeptide repeat domain"/>
    <property type="match status" value="1"/>
</dbReference>
<accession>A0A6I1WV69</accession>
<evidence type="ECO:0000259" key="2">
    <source>
        <dbReference type="Pfam" id="PF25199"/>
    </source>
</evidence>
<dbReference type="RefSeq" id="WP_153333642.1">
    <property type="nucleotide sequence ID" value="NZ_WIVV01000107.1"/>
</dbReference>
<evidence type="ECO:0000313" key="3">
    <source>
        <dbReference type="EMBL" id="MQU44663.1"/>
    </source>
</evidence>
<feature type="domain" description="Novel STAND NTPase 5" evidence="2">
    <location>
        <begin position="321"/>
        <end position="461"/>
    </location>
</feature>
<dbReference type="Proteomes" id="UP000466863">
    <property type="component" value="Unassembled WGS sequence"/>
</dbReference>
<dbReference type="AlphaFoldDB" id="A0A6I1WV69"/>
<proteinExistence type="predicted"/>
<protein>
    <recommendedName>
        <fullName evidence="2">Novel STAND NTPase 5 domain-containing protein</fullName>
    </recommendedName>
</protein>
<sequence>MDDMVKPWILEKIAQGKAILFLGAGVAYGSKGMQNELPLSGLGLRDAISDQFLGGEEKQKSLVQVADYAKHEAGLPEVQQFIKKKFYPLHPSDFHKLIPTFRWHSIFTTNYDLVIERAYANCSERMQELAPIIRDGDNFSEVMSDINFLPYFKLHGCINTINDQDLPLILASEEYAKHKKNRTRLFRHLSDFGREHPIIFCGYQLSDPNIQQIMFDLADMGIHRPTYMLVDPGLGKYDMKMWAGQRVDPIKAKFEDFINFLNVKIDKQKRILAKLAMSDLSPIFKHLKPQTSLSEQLQTYLNTELEHVYPGLSGAGVKPIDFYRGLDSDWGGILQNLDIKRRVSDQVIIDSIIDNALDGVNTFLVKGYAGSGKSTVLKRVAWYAAHDLGATVVRLKEGAVLRPALIKELALKCESKLIFILDDAIASADDLSKLYRAFEYEPANISILTSARNNEWNQFGDDLDRFVTSEYELSTLTDLEITELIDKLQKHNCLGNFKSNNIDDIKTHFNLSADRQLLVALHEATSGKPFEEIVHHEYSRVVPVEAQILYMDVCTLNRLDVPVRVGLISRISGIGIEQFRDRFFAPLEHVVKVYMDYESRDYAFKARHSLIAKFVFEHALKTPDEKAAQIIRVLEHLNLEYSADSEAFSHLIRGKQLAEIFGDKSLANKIYDAASRTGANMNYILHQKAVYELNHAGCDTKAALSIILSAEKSLAEGRTDRAILHTKAMIYKRLARESRALLEVEKYRAEARIIFDRLITGNKDSRAYNGLAELQLDELEDRINAISDDNSDELTNRAFIELVKKIESTIYNGLQKFPSDEYLLTRQENLAHKLQDSGRAKKILEEAYRSNNSSEFVTIRLARQRITVGEPVDAEQILRTGLVHNPNSKPLHLELAKLLISFNDDHKNIEIEHHLKRSFSPSDANYDAQFWYARHQFLHGDRGKSKEIFAFLKKARMSPWQKNALHGKTVGPDGQDVVYRGTISQEHVSFCFIRCAELNDSIFAHSAKFENLPSEGLKTNVDVSFKLSFSMRGPTAHSVTIIF</sequence>
<dbReference type="InterPro" id="IPR012340">
    <property type="entry name" value="NA-bd_OB-fold"/>
</dbReference>
<evidence type="ECO:0000313" key="4">
    <source>
        <dbReference type="Proteomes" id="UP000466863"/>
    </source>
</evidence>
<organism evidence="3 4">
    <name type="scientific">Pseudomonas helleri</name>
    <dbReference type="NCBI Taxonomy" id="1608996"/>
    <lineage>
        <taxon>Bacteria</taxon>
        <taxon>Pseudomonadati</taxon>
        <taxon>Pseudomonadota</taxon>
        <taxon>Gammaproteobacteria</taxon>
        <taxon>Pseudomonadales</taxon>
        <taxon>Pseudomonadaceae</taxon>
        <taxon>Pseudomonas</taxon>
    </lineage>
</organism>
<dbReference type="InterPro" id="IPR057574">
    <property type="entry name" value="nSTAND_NTPase5_dom"/>
</dbReference>
<dbReference type="SUPFAM" id="SSF48452">
    <property type="entry name" value="TPR-like"/>
    <property type="match status" value="2"/>
</dbReference>
<dbReference type="SUPFAM" id="SSF50249">
    <property type="entry name" value="Nucleic acid-binding proteins"/>
    <property type="match status" value="1"/>
</dbReference>
<reference evidence="3 4" key="1">
    <citation type="submission" date="2019-10" db="EMBL/GenBank/DDBJ databases">
        <title>Evaluation of single-gene subtyping targets for Pseudomonas.</title>
        <authorList>
            <person name="Reichler S.J."/>
            <person name="Orsi R.H."/>
            <person name="Wiedmann M."/>
            <person name="Martin N.H."/>
            <person name="Murphy S.I."/>
        </authorList>
    </citation>
    <scope>NUCLEOTIDE SEQUENCE [LARGE SCALE GENOMIC DNA]</scope>
    <source>
        <strain evidence="3 4">FSL R10-1876</strain>
    </source>
</reference>
<name>A0A6I1WV69_9PSED</name>
<evidence type="ECO:0000256" key="1">
    <source>
        <dbReference type="SAM" id="Coils"/>
    </source>
</evidence>
<keyword evidence="1" id="KW-0175">Coiled coil</keyword>
<gene>
    <name evidence="3" type="ORF">GHO28_19440</name>
</gene>